<sequence>MGSAIMAKGAAGFFDVDERLADLSTKGDDLERVKALVDFEIFRTPLEAAVPRGDRSKAVGLPSITSSCSKC</sequence>
<evidence type="ECO:0000313" key="1">
    <source>
        <dbReference type="EMBL" id="RNJ51315.1"/>
    </source>
</evidence>
<name>A0A3M9XTY9_9HYPH</name>
<dbReference type="EMBL" id="QWDD01000001">
    <property type="protein sequence ID" value="RNJ51315.1"/>
    <property type="molecule type" value="Genomic_DNA"/>
</dbReference>
<accession>A0A3M9XTY9</accession>
<proteinExistence type="predicted"/>
<reference evidence="1 2" key="1">
    <citation type="submission" date="2018-08" db="EMBL/GenBank/DDBJ databases">
        <title>Genome sequence of Methylocystis hirsuta CSC1, a methanotroph able to accumulate PHAs.</title>
        <authorList>
            <person name="Bordel S."/>
            <person name="Rodriguez E."/>
            <person name="Gancedo J."/>
            <person name="Munoz R."/>
        </authorList>
    </citation>
    <scope>NUCLEOTIDE SEQUENCE [LARGE SCALE GENOMIC DNA]</scope>
    <source>
        <strain evidence="1 2">CSC1</strain>
    </source>
</reference>
<evidence type="ECO:0000313" key="2">
    <source>
        <dbReference type="Proteomes" id="UP000268623"/>
    </source>
</evidence>
<gene>
    <name evidence="1" type="ORF">D1O30_18650</name>
</gene>
<keyword evidence="2" id="KW-1185">Reference proteome</keyword>
<evidence type="ECO:0008006" key="3">
    <source>
        <dbReference type="Google" id="ProtNLM"/>
    </source>
</evidence>
<protein>
    <recommendedName>
        <fullName evidence="3">IS5/IS1182 family transposase</fullName>
    </recommendedName>
</protein>
<dbReference type="AlphaFoldDB" id="A0A3M9XTY9"/>
<organism evidence="1 2">
    <name type="scientific">Methylocystis hirsuta</name>
    <dbReference type="NCBI Taxonomy" id="369798"/>
    <lineage>
        <taxon>Bacteria</taxon>
        <taxon>Pseudomonadati</taxon>
        <taxon>Pseudomonadota</taxon>
        <taxon>Alphaproteobacteria</taxon>
        <taxon>Hyphomicrobiales</taxon>
        <taxon>Methylocystaceae</taxon>
        <taxon>Methylocystis</taxon>
    </lineage>
</organism>
<comment type="caution">
    <text evidence="1">The sequence shown here is derived from an EMBL/GenBank/DDBJ whole genome shotgun (WGS) entry which is preliminary data.</text>
</comment>
<dbReference type="Proteomes" id="UP000268623">
    <property type="component" value="Unassembled WGS sequence"/>
</dbReference>